<name>A0A9W6RJR9_9ACTN</name>
<sequence length="213" mass="22872">MQMVERPWGVAAYGAASVKAMPDLVRARFKVIRVEQTPSEAFAAASDAVHAVRQTLRRHEVSDAAVERSRLDLKSSWSYGGSERKFIGYQCQASFAVESGDLDDVQPLLVDLVAAGANEIEAVDFDVTGKGELRAEARRQAVGAARRKAELYAEAAGVRLGAVLHIDDVDPEQVGFERYRGHGSSGEASPQDLAPGHVVVSAAVILGFSINHD</sequence>
<comment type="caution">
    <text evidence="1">The sequence shown here is derived from an EMBL/GenBank/DDBJ whole genome shotgun (WGS) entry which is preliminary data.</text>
</comment>
<dbReference type="RefSeq" id="WP_285626079.1">
    <property type="nucleotide sequence ID" value="NZ_BSTJ01000006.1"/>
</dbReference>
<accession>A0A9W6RJR9</accession>
<dbReference type="InterPro" id="IPR007497">
    <property type="entry name" value="SIMPL/DUF541"/>
</dbReference>
<evidence type="ECO:0000313" key="2">
    <source>
        <dbReference type="Proteomes" id="UP001165135"/>
    </source>
</evidence>
<evidence type="ECO:0000313" key="1">
    <source>
        <dbReference type="EMBL" id="GLY77074.1"/>
    </source>
</evidence>
<dbReference type="Gene3D" id="3.30.70.2970">
    <property type="entry name" value="Protein of unknown function (DUF541), domain 2"/>
    <property type="match status" value="1"/>
</dbReference>
<protein>
    <submittedName>
        <fullName evidence="1">SIMPL domain-containing protein</fullName>
    </submittedName>
</protein>
<proteinExistence type="predicted"/>
<dbReference type="Pfam" id="PF04402">
    <property type="entry name" value="SIMPL"/>
    <property type="match status" value="1"/>
</dbReference>
<dbReference type="GO" id="GO:0006974">
    <property type="term" value="P:DNA damage response"/>
    <property type="evidence" value="ECO:0007669"/>
    <property type="project" value="TreeGrafter"/>
</dbReference>
<dbReference type="PANTHER" id="PTHR34387:SF1">
    <property type="entry name" value="PERIPLASMIC IMMUNOGENIC PROTEIN"/>
    <property type="match status" value="1"/>
</dbReference>
<dbReference type="PANTHER" id="PTHR34387">
    <property type="entry name" value="SLR1258 PROTEIN"/>
    <property type="match status" value="1"/>
</dbReference>
<reference evidence="1" key="1">
    <citation type="submission" date="2023-03" db="EMBL/GenBank/DDBJ databases">
        <title>Actinoallomurus iriomotensis NBRC 103681.</title>
        <authorList>
            <person name="Ichikawa N."/>
            <person name="Sato H."/>
            <person name="Tonouchi N."/>
        </authorList>
    </citation>
    <scope>NUCLEOTIDE SEQUENCE</scope>
    <source>
        <strain evidence="1">NBRC 103681</strain>
    </source>
</reference>
<dbReference type="Gene3D" id="3.30.110.170">
    <property type="entry name" value="Protein of unknown function (DUF541), domain 1"/>
    <property type="match status" value="1"/>
</dbReference>
<organism evidence="1 2">
    <name type="scientific">Actinoallomurus iriomotensis</name>
    <dbReference type="NCBI Taxonomy" id="478107"/>
    <lineage>
        <taxon>Bacteria</taxon>
        <taxon>Bacillati</taxon>
        <taxon>Actinomycetota</taxon>
        <taxon>Actinomycetes</taxon>
        <taxon>Streptosporangiales</taxon>
        <taxon>Thermomonosporaceae</taxon>
        <taxon>Actinoallomurus</taxon>
    </lineage>
</organism>
<gene>
    <name evidence="1" type="ORF">Airi01_053410</name>
</gene>
<dbReference type="AlphaFoldDB" id="A0A9W6RJR9"/>
<dbReference type="InterPro" id="IPR052022">
    <property type="entry name" value="26kDa_periplasmic_antigen"/>
</dbReference>
<dbReference type="Proteomes" id="UP001165135">
    <property type="component" value="Unassembled WGS sequence"/>
</dbReference>
<dbReference type="EMBL" id="BSTJ01000006">
    <property type="protein sequence ID" value="GLY77074.1"/>
    <property type="molecule type" value="Genomic_DNA"/>
</dbReference>